<dbReference type="Proteomes" id="UP001153331">
    <property type="component" value="Unassembled WGS sequence"/>
</dbReference>
<name>A0ACC2HQ77_9PLEO</name>
<dbReference type="EMBL" id="JAPHNI010001700">
    <property type="protein sequence ID" value="KAJ8104993.1"/>
    <property type="molecule type" value="Genomic_DNA"/>
</dbReference>
<keyword evidence="2" id="KW-1185">Reference proteome</keyword>
<gene>
    <name evidence="1" type="ORF">OPT61_g10450</name>
</gene>
<reference evidence="1" key="1">
    <citation type="submission" date="2022-11" db="EMBL/GenBank/DDBJ databases">
        <title>Genome Sequence of Boeremia exigua.</title>
        <authorList>
            <person name="Buettner E."/>
        </authorList>
    </citation>
    <scope>NUCLEOTIDE SEQUENCE</scope>
    <source>
        <strain evidence="1">CU02</strain>
    </source>
</reference>
<evidence type="ECO:0000313" key="1">
    <source>
        <dbReference type="EMBL" id="KAJ8104993.1"/>
    </source>
</evidence>
<comment type="caution">
    <text evidence="1">The sequence shown here is derived from an EMBL/GenBank/DDBJ whole genome shotgun (WGS) entry which is preliminary data.</text>
</comment>
<proteinExistence type="predicted"/>
<organism evidence="1 2">
    <name type="scientific">Boeremia exigua</name>
    <dbReference type="NCBI Taxonomy" id="749465"/>
    <lineage>
        <taxon>Eukaryota</taxon>
        <taxon>Fungi</taxon>
        <taxon>Dikarya</taxon>
        <taxon>Ascomycota</taxon>
        <taxon>Pezizomycotina</taxon>
        <taxon>Dothideomycetes</taxon>
        <taxon>Pleosporomycetidae</taxon>
        <taxon>Pleosporales</taxon>
        <taxon>Pleosporineae</taxon>
        <taxon>Didymellaceae</taxon>
        <taxon>Boeremia</taxon>
    </lineage>
</organism>
<accession>A0ACC2HQ77</accession>
<evidence type="ECO:0000313" key="2">
    <source>
        <dbReference type="Proteomes" id="UP001153331"/>
    </source>
</evidence>
<sequence length="87" mass="9749">MPDRRILPVAAYHSCAWEGVGPTSSQHRPAGSPEMEQKARSVRVRPRPSFEAGIPIRELDGSRAHMCSETTHSRLRAETTQDALRNR</sequence>
<protein>
    <submittedName>
        <fullName evidence="1">Uncharacterized protein</fullName>
    </submittedName>
</protein>